<dbReference type="SMART" id="SM00220">
    <property type="entry name" value="S_TKc"/>
    <property type="match status" value="1"/>
</dbReference>
<dbReference type="PANTHER" id="PTHR27003">
    <property type="entry name" value="OS07G0166700 PROTEIN"/>
    <property type="match status" value="1"/>
</dbReference>
<evidence type="ECO:0000256" key="2">
    <source>
        <dbReference type="ARBA" id="ARBA00022527"/>
    </source>
</evidence>
<accession>A0AA38W438</accession>
<evidence type="ECO:0000256" key="4">
    <source>
        <dbReference type="ARBA" id="ARBA00022741"/>
    </source>
</evidence>
<dbReference type="InterPro" id="IPR000719">
    <property type="entry name" value="Prot_kinase_dom"/>
</dbReference>
<evidence type="ECO:0000313" key="11">
    <source>
        <dbReference type="Proteomes" id="UP001172457"/>
    </source>
</evidence>
<dbReference type="InterPro" id="IPR008271">
    <property type="entry name" value="Ser/Thr_kinase_AS"/>
</dbReference>
<keyword evidence="2" id="KW-0723">Serine/threonine-protein kinase</keyword>
<comment type="caution">
    <text evidence="10">The sequence shown here is derived from an EMBL/GenBank/DDBJ whole genome shotgun (WGS) entry which is preliminary data.</text>
</comment>
<dbReference type="PANTHER" id="PTHR27003:SF338">
    <property type="entry name" value="TYROSINE-PROTEIN KINASE, NON-RECEPTOR JAK_TYK2-RELATED"/>
    <property type="match status" value="1"/>
</dbReference>
<evidence type="ECO:0000256" key="1">
    <source>
        <dbReference type="ARBA" id="ARBA00012513"/>
    </source>
</evidence>
<dbReference type="EC" id="2.7.11.1" evidence="1"/>
<dbReference type="PROSITE" id="PS50011">
    <property type="entry name" value="PROTEIN_KINASE_DOM"/>
    <property type="match status" value="1"/>
</dbReference>
<sequence>MAFMDEFQHLKIQLEEIKLATDNFGDDNLIGTGGFGKVYKGVISHSKGRSMGAIKRLDDRYGQGNTEFWREIMMLSRYTHENLVSLLGFCDEDGEKILVYEHASHGSLDRHLSVTALTWMQRLRICLAAARGLNYLHDPKETQQRVLHRDIKSSNILLDENWNAKVSDLGLSKIGPANQQHTALISNVAGTRGYLDPLYIEMGLLTKESDVYSFGVLLFEVLCGRLCNKYSNGRYEILVRMWKQSYKHKKLDEIIFQDMKQQMGSSSLRTFSNIAYQCLEKSRENRPSMVRVVEKLEIALKLQEIYEAVIASVVPPLIYNSKEELKLLLSKGILVNGGKTVSLSKITQLALKYKLREETEYTISYLVDGREDGWLMVELYQFTNDKVDVDLEILFESSVNGESCSLLVEGIEFLPIDNVECEAAKNIDTVDMLPISDSIIDWEQKLPNDYEEIMNWPKCCLKWTTRKQLYSLLCEGFLIFNTGEWFFIAKNGKKCHMLSARATLQNEWWGWGSLAESRFGEVASNPFRKFSISSTIRPQLLSPQTTYASYLVYKLPENHSSFQAPGKVMNKDFPSRFWYIYLLCPQIPVIRPNVDQNIHNPFSRPKRKGIPHLRNDGWMEVQIWEFQTYTTTEMFPEHLELTISFSNPIHGFIMQGIEFRPSSFG</sequence>
<dbReference type="InterPro" id="IPR001245">
    <property type="entry name" value="Ser-Thr/Tyr_kinase_cat_dom"/>
</dbReference>
<name>A0AA38W438_9ASTR</name>
<dbReference type="EMBL" id="JARYMX010000008">
    <property type="protein sequence ID" value="KAJ9537980.1"/>
    <property type="molecule type" value="Genomic_DNA"/>
</dbReference>
<keyword evidence="5" id="KW-0418">Kinase</keyword>
<dbReference type="GO" id="GO:0004674">
    <property type="term" value="F:protein serine/threonine kinase activity"/>
    <property type="evidence" value="ECO:0007669"/>
    <property type="project" value="UniProtKB-KW"/>
</dbReference>
<keyword evidence="6" id="KW-0067">ATP-binding</keyword>
<dbReference type="GO" id="GO:0005524">
    <property type="term" value="F:ATP binding"/>
    <property type="evidence" value="ECO:0007669"/>
    <property type="project" value="UniProtKB-KW"/>
</dbReference>
<evidence type="ECO:0000256" key="6">
    <source>
        <dbReference type="ARBA" id="ARBA00022840"/>
    </source>
</evidence>
<evidence type="ECO:0000256" key="3">
    <source>
        <dbReference type="ARBA" id="ARBA00022679"/>
    </source>
</evidence>
<evidence type="ECO:0000256" key="7">
    <source>
        <dbReference type="ARBA" id="ARBA00047899"/>
    </source>
</evidence>
<dbReference type="GO" id="GO:0004714">
    <property type="term" value="F:transmembrane receptor protein tyrosine kinase activity"/>
    <property type="evidence" value="ECO:0007669"/>
    <property type="project" value="InterPro"/>
</dbReference>
<evidence type="ECO:0000256" key="5">
    <source>
        <dbReference type="ARBA" id="ARBA00022777"/>
    </source>
</evidence>
<dbReference type="GO" id="GO:0009506">
    <property type="term" value="C:plasmodesma"/>
    <property type="evidence" value="ECO:0007669"/>
    <property type="project" value="TreeGrafter"/>
</dbReference>
<dbReference type="FunFam" id="3.30.200.20:FF:000039">
    <property type="entry name" value="receptor-like protein kinase FERONIA"/>
    <property type="match status" value="1"/>
</dbReference>
<comment type="catalytic activity">
    <reaction evidence="7">
        <text>L-threonyl-[protein] + ATP = O-phospho-L-threonyl-[protein] + ADP + H(+)</text>
        <dbReference type="Rhea" id="RHEA:46608"/>
        <dbReference type="Rhea" id="RHEA-COMP:11060"/>
        <dbReference type="Rhea" id="RHEA-COMP:11605"/>
        <dbReference type="ChEBI" id="CHEBI:15378"/>
        <dbReference type="ChEBI" id="CHEBI:30013"/>
        <dbReference type="ChEBI" id="CHEBI:30616"/>
        <dbReference type="ChEBI" id="CHEBI:61977"/>
        <dbReference type="ChEBI" id="CHEBI:456216"/>
        <dbReference type="EC" id="2.7.11.1"/>
    </reaction>
</comment>
<dbReference type="SUPFAM" id="SSF56112">
    <property type="entry name" value="Protein kinase-like (PK-like)"/>
    <property type="match status" value="1"/>
</dbReference>
<feature type="domain" description="Protein kinase" evidence="9">
    <location>
        <begin position="24"/>
        <end position="300"/>
    </location>
</feature>
<dbReference type="Gene3D" id="3.30.200.20">
    <property type="entry name" value="Phosphorylase Kinase, domain 1"/>
    <property type="match status" value="1"/>
</dbReference>
<comment type="catalytic activity">
    <reaction evidence="8">
        <text>L-seryl-[protein] + ATP = O-phospho-L-seryl-[protein] + ADP + H(+)</text>
        <dbReference type="Rhea" id="RHEA:17989"/>
        <dbReference type="Rhea" id="RHEA-COMP:9863"/>
        <dbReference type="Rhea" id="RHEA-COMP:11604"/>
        <dbReference type="ChEBI" id="CHEBI:15378"/>
        <dbReference type="ChEBI" id="CHEBI:29999"/>
        <dbReference type="ChEBI" id="CHEBI:30616"/>
        <dbReference type="ChEBI" id="CHEBI:83421"/>
        <dbReference type="ChEBI" id="CHEBI:456216"/>
        <dbReference type="EC" id="2.7.11.1"/>
    </reaction>
</comment>
<dbReference type="FunFam" id="1.10.510.10:FF:001023">
    <property type="entry name" value="Os07g0541700 protein"/>
    <property type="match status" value="1"/>
</dbReference>
<dbReference type="Pfam" id="PF07714">
    <property type="entry name" value="PK_Tyr_Ser-Thr"/>
    <property type="match status" value="1"/>
</dbReference>
<gene>
    <name evidence="10" type="ORF">OSB04_030713</name>
</gene>
<dbReference type="PROSITE" id="PS00108">
    <property type="entry name" value="PROTEIN_KINASE_ST"/>
    <property type="match status" value="1"/>
</dbReference>
<dbReference type="Proteomes" id="UP001172457">
    <property type="component" value="Chromosome 8"/>
</dbReference>
<evidence type="ECO:0000313" key="10">
    <source>
        <dbReference type="EMBL" id="KAJ9537980.1"/>
    </source>
</evidence>
<evidence type="ECO:0000259" key="9">
    <source>
        <dbReference type="PROSITE" id="PS50011"/>
    </source>
</evidence>
<evidence type="ECO:0000256" key="8">
    <source>
        <dbReference type="ARBA" id="ARBA00048679"/>
    </source>
</evidence>
<dbReference type="AlphaFoldDB" id="A0AA38W438"/>
<protein>
    <recommendedName>
        <fullName evidence="1">non-specific serine/threonine protein kinase</fullName>
        <ecNumber evidence="1">2.7.11.1</ecNumber>
    </recommendedName>
</protein>
<dbReference type="InterPro" id="IPR045272">
    <property type="entry name" value="ANXUR1/2-like"/>
</dbReference>
<dbReference type="Pfam" id="PF14299">
    <property type="entry name" value="PP2"/>
    <property type="match status" value="1"/>
</dbReference>
<keyword evidence="4" id="KW-0547">Nucleotide-binding</keyword>
<keyword evidence="11" id="KW-1185">Reference proteome</keyword>
<dbReference type="InterPro" id="IPR025886">
    <property type="entry name" value="PP2-like"/>
</dbReference>
<keyword evidence="3" id="KW-0808">Transferase</keyword>
<dbReference type="InterPro" id="IPR011009">
    <property type="entry name" value="Kinase-like_dom_sf"/>
</dbReference>
<dbReference type="GO" id="GO:0005886">
    <property type="term" value="C:plasma membrane"/>
    <property type="evidence" value="ECO:0007669"/>
    <property type="project" value="TreeGrafter"/>
</dbReference>
<proteinExistence type="predicted"/>
<reference evidence="10" key="1">
    <citation type="submission" date="2023-03" db="EMBL/GenBank/DDBJ databases">
        <title>Chromosome-scale reference genome and RAD-based genetic map of yellow starthistle (Centaurea solstitialis) reveal putative structural variation and QTLs associated with invader traits.</title>
        <authorList>
            <person name="Reatini B."/>
            <person name="Cang F.A."/>
            <person name="Jiang Q."/>
            <person name="Mckibben M.T.W."/>
            <person name="Barker M.S."/>
            <person name="Rieseberg L.H."/>
            <person name="Dlugosch K.M."/>
        </authorList>
    </citation>
    <scope>NUCLEOTIDE SEQUENCE</scope>
    <source>
        <strain evidence="10">CAN-66</strain>
        <tissue evidence="10">Leaf</tissue>
    </source>
</reference>
<dbReference type="Gene3D" id="1.10.510.10">
    <property type="entry name" value="Transferase(Phosphotransferase) domain 1"/>
    <property type="match status" value="1"/>
</dbReference>
<organism evidence="10 11">
    <name type="scientific">Centaurea solstitialis</name>
    <name type="common">yellow star-thistle</name>
    <dbReference type="NCBI Taxonomy" id="347529"/>
    <lineage>
        <taxon>Eukaryota</taxon>
        <taxon>Viridiplantae</taxon>
        <taxon>Streptophyta</taxon>
        <taxon>Embryophyta</taxon>
        <taxon>Tracheophyta</taxon>
        <taxon>Spermatophyta</taxon>
        <taxon>Magnoliopsida</taxon>
        <taxon>eudicotyledons</taxon>
        <taxon>Gunneridae</taxon>
        <taxon>Pentapetalae</taxon>
        <taxon>asterids</taxon>
        <taxon>campanulids</taxon>
        <taxon>Asterales</taxon>
        <taxon>Asteraceae</taxon>
        <taxon>Carduoideae</taxon>
        <taxon>Cardueae</taxon>
        <taxon>Centaureinae</taxon>
        <taxon>Centaurea</taxon>
    </lineage>
</organism>